<name>A0A0C2JN04_9ACTN</name>
<accession>A0A0C2JN04</accession>
<evidence type="ECO:0008006" key="3">
    <source>
        <dbReference type="Google" id="ProtNLM"/>
    </source>
</evidence>
<organism evidence="1 2">
    <name type="scientific">Streptomonospora alba</name>
    <dbReference type="NCBI Taxonomy" id="183763"/>
    <lineage>
        <taxon>Bacteria</taxon>
        <taxon>Bacillati</taxon>
        <taxon>Actinomycetota</taxon>
        <taxon>Actinomycetes</taxon>
        <taxon>Streptosporangiales</taxon>
        <taxon>Nocardiopsidaceae</taxon>
        <taxon>Streptomonospora</taxon>
    </lineage>
</organism>
<evidence type="ECO:0000313" key="1">
    <source>
        <dbReference type="EMBL" id="KII00316.1"/>
    </source>
</evidence>
<comment type="caution">
    <text evidence="1">The sequence shown here is derived from an EMBL/GenBank/DDBJ whole genome shotgun (WGS) entry which is preliminary data.</text>
</comment>
<protein>
    <recommendedName>
        <fullName evidence="3">ATP-binding protein</fullName>
    </recommendedName>
</protein>
<dbReference type="AlphaFoldDB" id="A0A0C2JN04"/>
<gene>
    <name evidence="1" type="ORF">LP52_01775</name>
</gene>
<dbReference type="Proteomes" id="UP000031675">
    <property type="component" value="Unassembled WGS sequence"/>
</dbReference>
<dbReference type="Gene3D" id="3.40.50.300">
    <property type="entry name" value="P-loop containing nucleotide triphosphate hydrolases"/>
    <property type="match status" value="1"/>
</dbReference>
<dbReference type="STRING" id="183763.LP52_01775"/>
<sequence length="205" mass="21951">MSGEDGAARGTVWVVAGAPGAGKSTVAELLLRRLDPVPALLDKDTMFSGFVAEVLSAHGRSYGEREGSWYDEHVKVHEYGGMTAAAAQIRAAGCPVMPVAPFTGQVRDPDRWRSWVDALGGEPVRLVWVASDGATLRTRLGGRGRSRDSGKLDGFDDFVARVRPEEPPPVEHIAVDNRLDAKPLQQQVDAVLARTDRPCGRAPGG</sequence>
<evidence type="ECO:0000313" key="2">
    <source>
        <dbReference type="Proteomes" id="UP000031675"/>
    </source>
</evidence>
<dbReference type="RefSeq" id="WP_040270162.1">
    <property type="nucleotide sequence ID" value="NZ_JROO01000004.1"/>
</dbReference>
<dbReference type="SUPFAM" id="SSF52540">
    <property type="entry name" value="P-loop containing nucleoside triphosphate hydrolases"/>
    <property type="match status" value="1"/>
</dbReference>
<keyword evidence="2" id="KW-1185">Reference proteome</keyword>
<reference evidence="2" key="1">
    <citation type="journal article" date="2015" name="Chem. Biol.">
        <title>Structure, bioactivity, and resistance mechanism of streptomonomicin, an unusual lasso Peptide from an understudied halophilic actinomycete.</title>
        <authorList>
            <person name="Metelev M."/>
            <person name="Tietz J.I."/>
            <person name="Melby J.O."/>
            <person name="Blair P.M."/>
            <person name="Zhu L."/>
            <person name="Livnat I."/>
            <person name="Severinov K."/>
            <person name="Mitchell D.A."/>
        </authorList>
    </citation>
    <scope>NUCLEOTIDE SEQUENCE [LARGE SCALE GENOMIC DNA]</scope>
    <source>
        <strain evidence="2">YIM 90003</strain>
    </source>
</reference>
<dbReference type="OrthoDB" id="198115at2"/>
<dbReference type="InterPro" id="IPR027417">
    <property type="entry name" value="P-loop_NTPase"/>
</dbReference>
<proteinExistence type="predicted"/>
<dbReference type="Pfam" id="PF13671">
    <property type="entry name" value="AAA_33"/>
    <property type="match status" value="1"/>
</dbReference>
<dbReference type="EMBL" id="JROO01000004">
    <property type="protein sequence ID" value="KII00316.1"/>
    <property type="molecule type" value="Genomic_DNA"/>
</dbReference>